<feature type="transmembrane region" description="Helical" evidence="5">
    <location>
        <begin position="65"/>
        <end position="88"/>
    </location>
</feature>
<keyword evidence="1" id="KW-0134">Cell wall</keyword>
<evidence type="ECO:0000313" key="9">
    <source>
        <dbReference type="Proteomes" id="UP000006878"/>
    </source>
</evidence>
<organism evidence="8 9">
    <name type="scientific">Glutamicibacter arilaitensis (strain DSM 16368 / CIP 108037 / IAM 15318 / JCM 13566 / NCIMB 14258 / Re117)</name>
    <name type="common">Arthrobacter arilaitensis</name>
    <dbReference type="NCBI Taxonomy" id="861360"/>
    <lineage>
        <taxon>Bacteria</taxon>
        <taxon>Bacillati</taxon>
        <taxon>Actinomycetota</taxon>
        <taxon>Actinomycetes</taxon>
        <taxon>Micrococcales</taxon>
        <taxon>Micrococcaceae</taxon>
        <taxon>Glutamicibacter</taxon>
    </lineage>
</organism>
<accession>A0ABM9PTE8</accession>
<reference evidence="9" key="1">
    <citation type="journal article" date="2010" name="PLoS ONE">
        <title>The Arthrobacter arilaitensis Re117 genome sequence reveals its genetic adaptation to the surface of cheese.</title>
        <authorList>
            <person name="Monnet C."/>
            <person name="Loux V."/>
            <person name="Gibrat J.F."/>
            <person name="Spinnler E."/>
            <person name="Barbe V."/>
            <person name="Vacherie B."/>
            <person name="Gavory F."/>
            <person name="Gourbeyre E."/>
            <person name="Siguier P."/>
            <person name="Chandler M."/>
            <person name="Elleuch R."/>
            <person name="Irlinger F."/>
            <person name="Vallaeys T."/>
        </authorList>
    </citation>
    <scope>NUCLEOTIDE SEQUENCE</scope>
    <source>
        <strain evidence="9">DSM 16368 / CIP 108037 / IAM 15318 / JCM 13566 / Re117</strain>
    </source>
</reference>
<feature type="domain" description="Gram-positive cocci surface proteins LPxTG" evidence="6">
    <location>
        <begin position="510"/>
        <end position="549"/>
    </location>
</feature>
<dbReference type="Gene3D" id="2.60.40.10">
    <property type="entry name" value="Immunoglobulins"/>
    <property type="match status" value="2"/>
</dbReference>
<dbReference type="Pfam" id="PF00746">
    <property type="entry name" value="Gram_pos_anchor"/>
    <property type="match status" value="1"/>
</dbReference>
<dbReference type="InterPro" id="IPR019931">
    <property type="entry name" value="LPXTG_anchor"/>
</dbReference>
<keyword evidence="5" id="KW-1133">Transmembrane helix</keyword>
<dbReference type="InterPro" id="IPR013783">
    <property type="entry name" value="Ig-like_fold"/>
</dbReference>
<keyword evidence="5" id="KW-0472">Membrane</keyword>
<feature type="transmembrane region" description="Helical" evidence="5">
    <location>
        <begin position="525"/>
        <end position="545"/>
    </location>
</feature>
<name>A0ABM9PTE8_GLUAR</name>
<dbReference type="NCBIfam" id="NF033902">
    <property type="entry name" value="iso_D2_wall_anc"/>
    <property type="match status" value="1"/>
</dbReference>
<dbReference type="EMBL" id="FQ311875">
    <property type="protein sequence ID" value="CBT74507.1"/>
    <property type="molecule type" value="Genomic_DNA"/>
</dbReference>
<dbReference type="InterPro" id="IPR032364">
    <property type="entry name" value="GramPos_pilinD1_N"/>
</dbReference>
<evidence type="ECO:0000259" key="7">
    <source>
        <dbReference type="Pfam" id="PF16555"/>
    </source>
</evidence>
<feature type="domain" description="Gram-positive pilin subunit D1 N-terminal" evidence="7">
    <location>
        <begin position="106"/>
        <end position="242"/>
    </location>
</feature>
<dbReference type="Proteomes" id="UP000006878">
    <property type="component" value="Chromosome"/>
</dbReference>
<keyword evidence="3" id="KW-0732">Signal</keyword>
<evidence type="ECO:0000313" key="8">
    <source>
        <dbReference type="EMBL" id="CBT74507.1"/>
    </source>
</evidence>
<keyword evidence="2" id="KW-0964">Secreted</keyword>
<gene>
    <name evidence="8" type="primary">fimA</name>
    <name evidence="8" type="ordered locus">AARI_02720</name>
</gene>
<keyword evidence="9" id="KW-1185">Reference proteome</keyword>
<sequence length="555" mass="57896">MGLLPGDAERPRLRGNPGFRLKHQHSIHVLELYQISLAAVTGDIAAQKKGTAEMAEIKHTRGKRVLSGLGVLTLAAAGLLGGTGAALADDNSALNTGNIDQGREGSIKIHKHKHQNGTSATQNPAGTGDAINSEGIAGVEFTAYQLTDIDLSDTNDWDQLDNLDLSNACTSIPGHTLGTPIVADVTNSQGVSTLTDLKLGAYVVCETDAPASVVDRSQPFVVAIPTPYENAWVYDVNVYPKNGTSDITKSIDPQSDLGLGGVVNFPVTVTVPKTKGDELLTKFEIVDTFDSRLGLNDDGVASVKLGGADVDSSYYTVSNDGQSVKVTFNEAGRQWLKSQGEKKVVVTFSAEVKEVGEISNDATAYINTPGHDGTIESDPVNTNWGDLVIQKLAAGSNATLADAVFEVYAAEAPYAGGSCDTAVATGSALEVNGRTEFTSGPNGVVDIAGLFVSDSVNPTINAEQRCYVLKEVKAPTGYVTPTGAKALTGVAVKTGANTANVYDATIVNSQQDVPELPLTGANGQILMVIGGTAVLLLAGGLVIVSRRRSAREETK</sequence>
<dbReference type="InterPro" id="IPR026466">
    <property type="entry name" value="Fim_isopep_form_D2_dom"/>
</dbReference>
<evidence type="ECO:0000259" key="6">
    <source>
        <dbReference type="Pfam" id="PF00746"/>
    </source>
</evidence>
<dbReference type="Gene3D" id="2.60.40.740">
    <property type="match status" value="1"/>
</dbReference>
<dbReference type="NCBIfam" id="TIGR04226">
    <property type="entry name" value="RrgB_K2N_iso_D2"/>
    <property type="match status" value="1"/>
</dbReference>
<keyword evidence="5" id="KW-0812">Transmembrane</keyword>
<evidence type="ECO:0000256" key="5">
    <source>
        <dbReference type="SAM" id="Phobius"/>
    </source>
</evidence>
<dbReference type="Pfam" id="PF16555">
    <property type="entry name" value="GramPos_pilinD1"/>
    <property type="match status" value="1"/>
</dbReference>
<evidence type="ECO:0000256" key="1">
    <source>
        <dbReference type="ARBA" id="ARBA00022512"/>
    </source>
</evidence>
<dbReference type="InterPro" id="IPR048052">
    <property type="entry name" value="FM1-like"/>
</dbReference>
<protein>
    <submittedName>
        <fullName evidence="8">Fimbrial structural subunit</fullName>
    </submittedName>
</protein>
<keyword evidence="4" id="KW-0572">Peptidoglycan-anchor</keyword>
<proteinExistence type="predicted"/>
<evidence type="ECO:0000256" key="4">
    <source>
        <dbReference type="ARBA" id="ARBA00023088"/>
    </source>
</evidence>
<reference evidence="9" key="2">
    <citation type="submission" date="2010-07" db="EMBL/GenBank/DDBJ databases">
        <title>Complete genome sequence of Arthrobacter arilaitensis (strain DSM 16368 / CIP 108037 / JCM 13566 / Re117).</title>
        <authorList>
            <person name="Genoscope."/>
        </authorList>
    </citation>
    <scope>NUCLEOTIDE SEQUENCE [LARGE SCALE GENOMIC DNA]</scope>
    <source>
        <strain evidence="9">DSM 16368 / CIP 108037 / IAM 15318 / JCM 13566 / Re117</strain>
    </source>
</reference>
<dbReference type="NCBIfam" id="TIGR01167">
    <property type="entry name" value="LPXTG_anchor"/>
    <property type="match status" value="1"/>
</dbReference>
<evidence type="ECO:0000256" key="3">
    <source>
        <dbReference type="ARBA" id="ARBA00022729"/>
    </source>
</evidence>
<evidence type="ECO:0000256" key="2">
    <source>
        <dbReference type="ARBA" id="ARBA00022525"/>
    </source>
</evidence>